<sequence length="151" mass="16906">MRLNQIDTILDKGKNIEILAEAASALDRHDYFLCTTSDYVLSYIAGYVARKGLRFAKFGDRKQPTVCEDCLKTLVLGPNDTIPEKHRLILLKIKGSLKYLSAVLVNLLSILEQGTIETIKTGDINADTLFNITNKIDTLSPLPLCSWLYET</sequence>
<accession>A0A151WK19</accession>
<gene>
    <name evidence="1" type="ORF">ALC60_12814</name>
</gene>
<proteinExistence type="predicted"/>
<reference evidence="1 2" key="1">
    <citation type="submission" date="2015-09" db="EMBL/GenBank/DDBJ databases">
        <title>Trachymyrmex zeteki WGS genome.</title>
        <authorList>
            <person name="Nygaard S."/>
            <person name="Hu H."/>
            <person name="Boomsma J."/>
            <person name="Zhang G."/>
        </authorList>
    </citation>
    <scope>NUCLEOTIDE SEQUENCE [LARGE SCALE GENOMIC DNA]</scope>
    <source>
        <strain evidence="1">Tzet28-1</strain>
        <tissue evidence="1">Whole body</tissue>
    </source>
</reference>
<dbReference type="AlphaFoldDB" id="A0A151WK19"/>
<name>A0A151WK19_9HYME</name>
<protein>
    <submittedName>
        <fullName evidence="1">Uncharacterized protein</fullName>
    </submittedName>
</protein>
<dbReference type="EMBL" id="KQ983029">
    <property type="protein sequence ID" value="KYQ48150.1"/>
    <property type="molecule type" value="Genomic_DNA"/>
</dbReference>
<evidence type="ECO:0000313" key="1">
    <source>
        <dbReference type="EMBL" id="KYQ48150.1"/>
    </source>
</evidence>
<dbReference type="Proteomes" id="UP000075809">
    <property type="component" value="Unassembled WGS sequence"/>
</dbReference>
<organism evidence="1 2">
    <name type="scientific">Mycetomoellerius zeteki</name>
    <dbReference type="NCBI Taxonomy" id="64791"/>
    <lineage>
        <taxon>Eukaryota</taxon>
        <taxon>Metazoa</taxon>
        <taxon>Ecdysozoa</taxon>
        <taxon>Arthropoda</taxon>
        <taxon>Hexapoda</taxon>
        <taxon>Insecta</taxon>
        <taxon>Pterygota</taxon>
        <taxon>Neoptera</taxon>
        <taxon>Endopterygota</taxon>
        <taxon>Hymenoptera</taxon>
        <taxon>Apocrita</taxon>
        <taxon>Aculeata</taxon>
        <taxon>Formicoidea</taxon>
        <taxon>Formicidae</taxon>
        <taxon>Myrmicinae</taxon>
        <taxon>Mycetomoellerius</taxon>
    </lineage>
</organism>
<keyword evidence="2" id="KW-1185">Reference proteome</keyword>
<evidence type="ECO:0000313" key="2">
    <source>
        <dbReference type="Proteomes" id="UP000075809"/>
    </source>
</evidence>